<organism evidence="2 3">
    <name type="scientific">Halomonas fontilapidosi</name>
    <dbReference type="NCBI Taxonomy" id="616675"/>
    <lineage>
        <taxon>Bacteria</taxon>
        <taxon>Pseudomonadati</taxon>
        <taxon>Pseudomonadota</taxon>
        <taxon>Gammaproteobacteria</taxon>
        <taxon>Oceanospirillales</taxon>
        <taxon>Halomonadaceae</taxon>
        <taxon>Halomonas</taxon>
    </lineage>
</organism>
<keyword evidence="1" id="KW-0812">Transmembrane</keyword>
<feature type="transmembrane region" description="Helical" evidence="1">
    <location>
        <begin position="49"/>
        <end position="66"/>
    </location>
</feature>
<keyword evidence="3" id="KW-1185">Reference proteome</keyword>
<reference evidence="2 3" key="1">
    <citation type="submission" date="2020-08" db="EMBL/GenBank/DDBJ databases">
        <title>Genomic Encyclopedia of Type Strains, Phase III (KMG-III): the genomes of soil and plant-associated and newly described type strains.</title>
        <authorList>
            <person name="Whitman W."/>
        </authorList>
    </citation>
    <scope>NUCLEOTIDE SEQUENCE [LARGE SCALE GENOMIC DNA]</scope>
    <source>
        <strain evidence="2 3">CECT 7341</strain>
    </source>
</reference>
<name>A0A7W5DLE7_9GAMM</name>
<keyword evidence="1" id="KW-1133">Transmembrane helix</keyword>
<evidence type="ECO:0000313" key="2">
    <source>
        <dbReference type="EMBL" id="MBB3184718.1"/>
    </source>
</evidence>
<gene>
    <name evidence="2" type="ORF">FHR95_002292</name>
</gene>
<dbReference type="AlphaFoldDB" id="A0A7W5DLE7"/>
<protein>
    <submittedName>
        <fullName evidence="2">Uncharacterized protein</fullName>
    </submittedName>
</protein>
<dbReference type="Proteomes" id="UP000563050">
    <property type="component" value="Unassembled WGS sequence"/>
</dbReference>
<evidence type="ECO:0000256" key="1">
    <source>
        <dbReference type="SAM" id="Phobius"/>
    </source>
</evidence>
<proteinExistence type="predicted"/>
<keyword evidence="1" id="KW-0472">Membrane</keyword>
<dbReference type="EMBL" id="JACHXQ010000007">
    <property type="protein sequence ID" value="MBB3184718.1"/>
    <property type="molecule type" value="Genomic_DNA"/>
</dbReference>
<accession>A0A7W5DLE7</accession>
<evidence type="ECO:0000313" key="3">
    <source>
        <dbReference type="Proteomes" id="UP000563050"/>
    </source>
</evidence>
<sequence length="120" mass="13264">MRIIGGSFGTRGKIDIGKHGITVRGARTLTYLPSQLATLHARRESERRFAVLTFLLGLIIFGGLGFLFLGPLGLIIALVLCIVGSFYRRTNYYTDLVFTDGNSVTVETTRRQADQLAELK</sequence>
<dbReference type="RefSeq" id="WP_183314464.1">
    <property type="nucleotide sequence ID" value="NZ_JACHXQ010000007.1"/>
</dbReference>
<comment type="caution">
    <text evidence="2">The sequence shown here is derived from an EMBL/GenBank/DDBJ whole genome shotgun (WGS) entry which is preliminary data.</text>
</comment>